<dbReference type="Pfam" id="PF01797">
    <property type="entry name" value="Y1_Tnp"/>
    <property type="match status" value="1"/>
</dbReference>
<dbReference type="RefSeq" id="WP_091770612.1">
    <property type="nucleotide sequence ID" value="NZ_FNHG01000013.1"/>
</dbReference>
<dbReference type="Proteomes" id="UP000199759">
    <property type="component" value="Unassembled WGS sequence"/>
</dbReference>
<name>A0A1G9TYT4_9PROT</name>
<accession>A0A1G9TYT4</accession>
<organism evidence="2 3">
    <name type="scientific">Maricaulis salignorans</name>
    <dbReference type="NCBI Taxonomy" id="144026"/>
    <lineage>
        <taxon>Bacteria</taxon>
        <taxon>Pseudomonadati</taxon>
        <taxon>Pseudomonadota</taxon>
        <taxon>Alphaproteobacteria</taxon>
        <taxon>Maricaulales</taxon>
        <taxon>Maricaulaceae</taxon>
        <taxon>Maricaulis</taxon>
    </lineage>
</organism>
<dbReference type="GO" id="GO:0003677">
    <property type="term" value="F:DNA binding"/>
    <property type="evidence" value="ECO:0007669"/>
    <property type="project" value="InterPro"/>
</dbReference>
<protein>
    <submittedName>
        <fullName evidence="2">Putative transposase</fullName>
    </submittedName>
</protein>
<evidence type="ECO:0000313" key="2">
    <source>
        <dbReference type="EMBL" id="SDM52842.1"/>
    </source>
</evidence>
<sequence>MPRSARIIHPGAPHHVTQRGNRRQQVFFSDGDYAQYLKLLTESCKRERVRCWAYCLMPNHVHLVLVPDDPAGLSRALSWAHRLYTHYFNTTGAGAGILWQGRFKSSPMDETRLHSVCRYIEFNPVRAGLVAHAQDWPWSSVHAHLAGQSDALVRVEPMLSRIPDWRGYLHAIDPYA</sequence>
<dbReference type="SUPFAM" id="SSF143422">
    <property type="entry name" value="Transposase IS200-like"/>
    <property type="match status" value="1"/>
</dbReference>
<evidence type="ECO:0000259" key="1">
    <source>
        <dbReference type="SMART" id="SM01321"/>
    </source>
</evidence>
<gene>
    <name evidence="2" type="ORF">SAMN04488568_11357</name>
</gene>
<dbReference type="EMBL" id="FNHG01000013">
    <property type="protein sequence ID" value="SDM52842.1"/>
    <property type="molecule type" value="Genomic_DNA"/>
</dbReference>
<dbReference type="PANTHER" id="PTHR34322">
    <property type="entry name" value="TRANSPOSASE, Y1_TNP DOMAIN-CONTAINING"/>
    <property type="match status" value="1"/>
</dbReference>
<proteinExistence type="predicted"/>
<dbReference type="OrthoDB" id="9794403at2"/>
<reference evidence="2 3" key="1">
    <citation type="submission" date="2016-10" db="EMBL/GenBank/DDBJ databases">
        <authorList>
            <person name="de Groot N.N."/>
        </authorList>
    </citation>
    <scope>NUCLEOTIDE SEQUENCE [LARGE SCALE GENOMIC DNA]</scope>
    <source>
        <strain evidence="2 3">DSM 16077</strain>
    </source>
</reference>
<dbReference type="SMART" id="SM01321">
    <property type="entry name" value="Y1_Tnp"/>
    <property type="match status" value="1"/>
</dbReference>
<dbReference type="GO" id="GO:0006313">
    <property type="term" value="P:DNA transposition"/>
    <property type="evidence" value="ECO:0007669"/>
    <property type="project" value="InterPro"/>
</dbReference>
<dbReference type="InterPro" id="IPR036515">
    <property type="entry name" value="Transposase_17_sf"/>
</dbReference>
<dbReference type="AlphaFoldDB" id="A0A1G9TYT4"/>
<dbReference type="GO" id="GO:0004803">
    <property type="term" value="F:transposase activity"/>
    <property type="evidence" value="ECO:0007669"/>
    <property type="project" value="InterPro"/>
</dbReference>
<dbReference type="Gene3D" id="3.30.70.1290">
    <property type="entry name" value="Transposase IS200-like"/>
    <property type="match status" value="1"/>
</dbReference>
<dbReference type="InterPro" id="IPR002686">
    <property type="entry name" value="Transposase_17"/>
</dbReference>
<feature type="domain" description="Transposase IS200-like" evidence="1">
    <location>
        <begin position="9"/>
        <end position="123"/>
    </location>
</feature>
<dbReference type="PANTHER" id="PTHR34322:SF2">
    <property type="entry name" value="TRANSPOSASE IS200-LIKE DOMAIN-CONTAINING PROTEIN"/>
    <property type="match status" value="1"/>
</dbReference>
<evidence type="ECO:0000313" key="3">
    <source>
        <dbReference type="Proteomes" id="UP000199759"/>
    </source>
</evidence>
<keyword evidence="3" id="KW-1185">Reference proteome</keyword>